<evidence type="ECO:0000313" key="1">
    <source>
        <dbReference type="EMBL" id="CAG8786515.1"/>
    </source>
</evidence>
<keyword evidence="2" id="KW-1185">Reference proteome</keyword>
<sequence length="46" mass="5399">LTFFPYHHPLNQNEALAIAFINNNHYVVLVLRPDTPVLLIVNRWSQ</sequence>
<name>A0ACA9RC16_9GLOM</name>
<protein>
    <submittedName>
        <fullName evidence="1">17735_t:CDS:1</fullName>
    </submittedName>
</protein>
<comment type="caution">
    <text evidence="1">The sequence shown here is derived from an EMBL/GenBank/DDBJ whole genome shotgun (WGS) entry which is preliminary data.</text>
</comment>
<gene>
    <name evidence="1" type="ORF">RPERSI_LOCUS18397</name>
</gene>
<proteinExistence type="predicted"/>
<evidence type="ECO:0000313" key="2">
    <source>
        <dbReference type="Proteomes" id="UP000789920"/>
    </source>
</evidence>
<reference evidence="1" key="1">
    <citation type="submission" date="2021-06" db="EMBL/GenBank/DDBJ databases">
        <authorList>
            <person name="Kallberg Y."/>
            <person name="Tangrot J."/>
            <person name="Rosling A."/>
        </authorList>
    </citation>
    <scope>NUCLEOTIDE SEQUENCE</scope>
    <source>
        <strain evidence="1">MA461A</strain>
    </source>
</reference>
<accession>A0ACA9RC16</accession>
<feature type="non-terminal residue" evidence="1">
    <location>
        <position position="1"/>
    </location>
</feature>
<dbReference type="Proteomes" id="UP000789920">
    <property type="component" value="Unassembled WGS sequence"/>
</dbReference>
<dbReference type="EMBL" id="CAJVQC010048650">
    <property type="protein sequence ID" value="CAG8786515.1"/>
    <property type="molecule type" value="Genomic_DNA"/>
</dbReference>
<organism evidence="1 2">
    <name type="scientific">Racocetra persica</name>
    <dbReference type="NCBI Taxonomy" id="160502"/>
    <lineage>
        <taxon>Eukaryota</taxon>
        <taxon>Fungi</taxon>
        <taxon>Fungi incertae sedis</taxon>
        <taxon>Mucoromycota</taxon>
        <taxon>Glomeromycotina</taxon>
        <taxon>Glomeromycetes</taxon>
        <taxon>Diversisporales</taxon>
        <taxon>Gigasporaceae</taxon>
        <taxon>Racocetra</taxon>
    </lineage>
</organism>